<organism evidence="3 4">
    <name type="scientific">Absicoccus porci</name>
    <dbReference type="NCBI Taxonomy" id="2486576"/>
    <lineage>
        <taxon>Bacteria</taxon>
        <taxon>Bacillati</taxon>
        <taxon>Bacillota</taxon>
        <taxon>Erysipelotrichia</taxon>
        <taxon>Erysipelotrichales</taxon>
        <taxon>Erysipelotrichaceae</taxon>
        <taxon>Absicoccus</taxon>
    </lineage>
</organism>
<comment type="similarity">
    <text evidence="1">Belongs to the DnaB/DnaD family.</text>
</comment>
<evidence type="ECO:0000256" key="1">
    <source>
        <dbReference type="ARBA" id="ARBA00093462"/>
    </source>
</evidence>
<protein>
    <submittedName>
        <fullName evidence="3">DnaD domain protein</fullName>
    </submittedName>
</protein>
<dbReference type="OrthoDB" id="9770238at2"/>
<reference evidence="3 4" key="1">
    <citation type="submission" date="2018-11" db="EMBL/GenBank/DDBJ databases">
        <title>Clostridium sp. nov., a member of the family Erysipelotrichaceae isolated from pig faeces.</title>
        <authorList>
            <person name="Chang Y.-H."/>
        </authorList>
    </citation>
    <scope>NUCLEOTIDE SEQUENCE [LARGE SCALE GENOMIC DNA]</scope>
    <source>
        <strain evidence="3 4">YH-panp20</strain>
    </source>
</reference>
<dbReference type="Pfam" id="PF07261">
    <property type="entry name" value="DnaB_2"/>
    <property type="match status" value="1"/>
</dbReference>
<dbReference type="EMBL" id="RJQC01000004">
    <property type="protein sequence ID" value="RNM29396.1"/>
    <property type="molecule type" value="Genomic_DNA"/>
</dbReference>
<feature type="domain" description="DnaB/C C-terminal" evidence="2">
    <location>
        <begin position="107"/>
        <end position="173"/>
    </location>
</feature>
<gene>
    <name evidence="3" type="ORF">EDX97_10440</name>
</gene>
<evidence type="ECO:0000313" key="3">
    <source>
        <dbReference type="EMBL" id="RNM29396.1"/>
    </source>
</evidence>
<accession>A0A3N0HYI0</accession>
<dbReference type="Proteomes" id="UP000276568">
    <property type="component" value="Unassembled WGS sequence"/>
</dbReference>
<dbReference type="InterPro" id="IPR034829">
    <property type="entry name" value="DnaD-like_sf"/>
</dbReference>
<proteinExistence type="inferred from homology"/>
<comment type="caution">
    <text evidence="3">The sequence shown here is derived from an EMBL/GenBank/DDBJ whole genome shotgun (WGS) entry which is preliminary data.</text>
</comment>
<dbReference type="InterPro" id="IPR006343">
    <property type="entry name" value="DnaB/C_C"/>
</dbReference>
<name>A0A3N0HYI0_9FIRM</name>
<dbReference type="SUPFAM" id="SSF158499">
    <property type="entry name" value="DnaD domain-like"/>
    <property type="match status" value="1"/>
</dbReference>
<dbReference type="PANTHER" id="PTHR37293:SF5">
    <property type="entry name" value="DNA REPLICATION PROTEIN"/>
    <property type="match status" value="1"/>
</dbReference>
<dbReference type="Gene3D" id="1.10.10.10">
    <property type="entry name" value="Winged helix-like DNA-binding domain superfamily/Winged helix DNA-binding domain"/>
    <property type="match status" value="1"/>
</dbReference>
<sequence length="179" mass="20806">MSKMDWNAPYIDHRTWILDHLQDLHVNSDEAMVLLLIDFMNQTHTPIDHEALSAKTKLDVDQIEEIFLSLSDKGYLTIDFHDGALTFHIDGVYEEEIGQPLDQSLIERIETEFGRPLSPNEMQRILDLEEKYTERMVVCALNEAVVYNKLSLNYIESILVSWKQKGLTVEEVENGIRDR</sequence>
<dbReference type="InterPro" id="IPR053162">
    <property type="entry name" value="DnaD"/>
</dbReference>
<evidence type="ECO:0000259" key="2">
    <source>
        <dbReference type="Pfam" id="PF07261"/>
    </source>
</evidence>
<dbReference type="RefSeq" id="WP_128521083.1">
    <property type="nucleotide sequence ID" value="NZ_JALFCT010000060.1"/>
</dbReference>
<dbReference type="PANTHER" id="PTHR37293">
    <property type="entry name" value="PHAGE REPLICATION PROTEIN-RELATED"/>
    <property type="match status" value="1"/>
</dbReference>
<dbReference type="Gene3D" id="1.10.10.630">
    <property type="entry name" value="DnaD domain-like"/>
    <property type="match status" value="1"/>
</dbReference>
<evidence type="ECO:0000313" key="4">
    <source>
        <dbReference type="Proteomes" id="UP000276568"/>
    </source>
</evidence>
<dbReference type="NCBIfam" id="TIGR01446">
    <property type="entry name" value="DnaD_dom"/>
    <property type="match status" value="1"/>
</dbReference>
<dbReference type="InterPro" id="IPR036388">
    <property type="entry name" value="WH-like_DNA-bd_sf"/>
</dbReference>
<keyword evidence="4" id="KW-1185">Reference proteome</keyword>
<dbReference type="AlphaFoldDB" id="A0A3N0HYI0"/>